<dbReference type="GO" id="GO:0050661">
    <property type="term" value="F:NADP binding"/>
    <property type="evidence" value="ECO:0007669"/>
    <property type="project" value="InterPro"/>
</dbReference>
<feature type="compositionally biased region" description="Polar residues" evidence="9">
    <location>
        <begin position="1"/>
        <end position="10"/>
    </location>
</feature>
<gene>
    <name evidence="12" type="ORF">LITE_LOCUS3106</name>
</gene>
<sequence length="601" mass="67521">MAALSSAQCHSYSSNSYPPSSSNGQRRSHGLLSFSSAISRRSPPAVLCLQQSLGNSRSNVVLMQDGAVATPVNPAQKKEATIKKLEDGLLSSSGISSEELKEAAGFDVNENESSVSITVVGASGDLAKKKIFPALFALYYEGCLPKHFTVFGYARSKMTDAELRDMVSKTLTCRIDQRENCGEKMDQFLKRCFYHSGQYDSQEHFAALDKKLKEHEGGRVSNRLFYLSIPPNIFIDAVKCASSSASAASGWTRVIVEKPFGRDSESSAALTKALKQYLTEDQIFRIDHYLGKELVENLSVLRFSNLIFEPLWSRQYIRNVQLIFSEDFGTEGRGGYFDNYGIIRDIMQNHLLQILALFAMETPVSLDAEDIRNEKVKVLRSMRTLRLEDVVIGQYKSHTRGGVTHPGYTDDKTVPKDSVTPTFAAAALFIDNARWDGVPFLMKAGKALHNRRAEIRVQFRHVPGNLYNRNIGTDLDQATNELVIRVQPDEAIYLKINNKVPGLGMRLDRSNLNLLYSTRYSKEIPDAYERLLLDAIEGERRLFIRSDELDAAWSLFTPVLKELEEKRTIPEYYPYGSRGPVGAHYLAARYKVRWGDLGIEQ</sequence>
<accession>A0AAV0H7N4</accession>
<evidence type="ECO:0000256" key="9">
    <source>
        <dbReference type="SAM" id="MobiDB-lite"/>
    </source>
</evidence>
<dbReference type="FunFam" id="3.30.360.10:FF:000018">
    <property type="entry name" value="Glucose-6-phosphate 1-dehydrogenase"/>
    <property type="match status" value="1"/>
</dbReference>
<dbReference type="InterPro" id="IPR001282">
    <property type="entry name" value="G6P_DH"/>
</dbReference>
<evidence type="ECO:0000256" key="8">
    <source>
        <dbReference type="RuleBase" id="RU362120"/>
    </source>
</evidence>
<comment type="pathway">
    <text evidence="1 8">Carbohydrate degradation; pentose phosphate pathway; D-ribulose 5-phosphate from D-glucose 6-phosphate (oxidative stage): step 1/3.</text>
</comment>
<dbReference type="FunFam" id="3.40.50.720:FF:000222">
    <property type="entry name" value="Glucose-6-phosphate 1-dehydrogenase"/>
    <property type="match status" value="1"/>
</dbReference>
<evidence type="ECO:0000256" key="6">
    <source>
        <dbReference type="ARBA" id="ARBA00023277"/>
    </source>
</evidence>
<protein>
    <recommendedName>
        <fullName evidence="8">Glucose-6-phosphate 1-dehydrogenase</fullName>
        <ecNumber evidence="8">1.1.1.49</ecNumber>
    </recommendedName>
</protein>
<keyword evidence="4 8" id="KW-0521">NADP</keyword>
<dbReference type="Gene3D" id="3.40.50.720">
    <property type="entry name" value="NAD(P)-binding Rossmann-like Domain"/>
    <property type="match status" value="1"/>
</dbReference>
<evidence type="ECO:0000259" key="11">
    <source>
        <dbReference type="Pfam" id="PF02781"/>
    </source>
</evidence>
<comment type="function">
    <text evidence="8">Catalyzes the rate-limiting step of the oxidative pentose-phosphate pathway, which represents a route for the dissimilation of carbohydrates besides glycolysis.</text>
</comment>
<dbReference type="InterPro" id="IPR022675">
    <property type="entry name" value="G6P_DH_C"/>
</dbReference>
<dbReference type="SUPFAM" id="SSF51735">
    <property type="entry name" value="NAD(P)-binding Rossmann-fold domains"/>
    <property type="match status" value="1"/>
</dbReference>
<evidence type="ECO:0000313" key="13">
    <source>
        <dbReference type="Proteomes" id="UP001154282"/>
    </source>
</evidence>
<dbReference type="EC" id="1.1.1.49" evidence="8"/>
<dbReference type="GO" id="GO:0006006">
    <property type="term" value="P:glucose metabolic process"/>
    <property type="evidence" value="ECO:0007669"/>
    <property type="project" value="UniProtKB-KW"/>
</dbReference>
<dbReference type="HAMAP" id="MF_00966">
    <property type="entry name" value="G6PD"/>
    <property type="match status" value="1"/>
</dbReference>
<evidence type="ECO:0000256" key="3">
    <source>
        <dbReference type="ARBA" id="ARBA00022526"/>
    </source>
</evidence>
<dbReference type="GO" id="GO:0009051">
    <property type="term" value="P:pentose-phosphate shunt, oxidative branch"/>
    <property type="evidence" value="ECO:0007669"/>
    <property type="project" value="TreeGrafter"/>
</dbReference>
<dbReference type="NCBIfam" id="TIGR00871">
    <property type="entry name" value="zwf"/>
    <property type="match status" value="1"/>
</dbReference>
<feature type="domain" description="Glucose-6-phosphate dehydrogenase C-terminal" evidence="11">
    <location>
        <begin position="300"/>
        <end position="594"/>
    </location>
</feature>
<evidence type="ECO:0000259" key="10">
    <source>
        <dbReference type="Pfam" id="PF00479"/>
    </source>
</evidence>
<dbReference type="Proteomes" id="UP001154282">
    <property type="component" value="Unassembled WGS sequence"/>
</dbReference>
<keyword evidence="3 8" id="KW-0313">Glucose metabolism</keyword>
<comment type="catalytic activity">
    <reaction evidence="7 8">
        <text>D-glucose 6-phosphate + NADP(+) = 6-phospho-D-glucono-1,5-lactone + NADPH + H(+)</text>
        <dbReference type="Rhea" id="RHEA:15841"/>
        <dbReference type="ChEBI" id="CHEBI:15378"/>
        <dbReference type="ChEBI" id="CHEBI:57783"/>
        <dbReference type="ChEBI" id="CHEBI:57955"/>
        <dbReference type="ChEBI" id="CHEBI:58349"/>
        <dbReference type="ChEBI" id="CHEBI:61548"/>
        <dbReference type="EC" id="1.1.1.49"/>
    </reaction>
</comment>
<feature type="region of interest" description="Disordered" evidence="9">
    <location>
        <begin position="1"/>
        <end position="28"/>
    </location>
</feature>
<keyword evidence="5 8" id="KW-0560">Oxidoreductase</keyword>
<evidence type="ECO:0000256" key="2">
    <source>
        <dbReference type="ARBA" id="ARBA00009975"/>
    </source>
</evidence>
<dbReference type="Pfam" id="PF02781">
    <property type="entry name" value="G6PD_C"/>
    <property type="match status" value="1"/>
</dbReference>
<name>A0AAV0H7N4_9ROSI</name>
<dbReference type="Pfam" id="PF00479">
    <property type="entry name" value="G6PD_N"/>
    <property type="match status" value="1"/>
</dbReference>
<dbReference type="GO" id="GO:0009570">
    <property type="term" value="C:chloroplast stroma"/>
    <property type="evidence" value="ECO:0007669"/>
    <property type="project" value="TreeGrafter"/>
</dbReference>
<dbReference type="PANTHER" id="PTHR23429:SF11">
    <property type="entry name" value="GLUCOSE-6-PHOSPHATE 1-DEHYDROGENASE 2, CHLOROPLASTIC"/>
    <property type="match status" value="1"/>
</dbReference>
<dbReference type="PRINTS" id="PR00079">
    <property type="entry name" value="G6PDHDRGNASE"/>
</dbReference>
<dbReference type="InterPro" id="IPR036291">
    <property type="entry name" value="NAD(P)-bd_dom_sf"/>
</dbReference>
<comment type="similarity">
    <text evidence="2 8">Belongs to the glucose-6-phosphate dehydrogenase family.</text>
</comment>
<dbReference type="GO" id="GO:0004345">
    <property type="term" value="F:glucose-6-phosphate dehydrogenase activity"/>
    <property type="evidence" value="ECO:0007669"/>
    <property type="project" value="UniProtKB-EC"/>
</dbReference>
<comment type="caution">
    <text evidence="12">The sequence shown here is derived from an EMBL/GenBank/DDBJ whole genome shotgun (WGS) entry which is preliminary data.</text>
</comment>
<dbReference type="InterPro" id="IPR019796">
    <property type="entry name" value="G6P_DH_AS"/>
</dbReference>
<feature type="compositionally biased region" description="Low complexity" evidence="9">
    <location>
        <begin position="11"/>
        <end position="23"/>
    </location>
</feature>
<organism evidence="12 13">
    <name type="scientific">Linum tenue</name>
    <dbReference type="NCBI Taxonomy" id="586396"/>
    <lineage>
        <taxon>Eukaryota</taxon>
        <taxon>Viridiplantae</taxon>
        <taxon>Streptophyta</taxon>
        <taxon>Embryophyta</taxon>
        <taxon>Tracheophyta</taxon>
        <taxon>Spermatophyta</taxon>
        <taxon>Magnoliopsida</taxon>
        <taxon>eudicotyledons</taxon>
        <taxon>Gunneridae</taxon>
        <taxon>Pentapetalae</taxon>
        <taxon>rosids</taxon>
        <taxon>fabids</taxon>
        <taxon>Malpighiales</taxon>
        <taxon>Linaceae</taxon>
        <taxon>Linum</taxon>
    </lineage>
</organism>
<dbReference type="PANTHER" id="PTHR23429">
    <property type="entry name" value="GLUCOSE-6-PHOSPHATE 1-DEHYDROGENASE G6PD"/>
    <property type="match status" value="1"/>
</dbReference>
<evidence type="ECO:0000256" key="1">
    <source>
        <dbReference type="ARBA" id="ARBA00004937"/>
    </source>
</evidence>
<keyword evidence="6 8" id="KW-0119">Carbohydrate metabolism</keyword>
<feature type="domain" description="Glucose-6-phosphate dehydrogenase NAD-binding" evidence="10">
    <location>
        <begin position="119"/>
        <end position="297"/>
    </location>
</feature>
<evidence type="ECO:0000256" key="7">
    <source>
        <dbReference type="ARBA" id="ARBA00048749"/>
    </source>
</evidence>
<dbReference type="AlphaFoldDB" id="A0AAV0H7N4"/>
<evidence type="ECO:0000256" key="4">
    <source>
        <dbReference type="ARBA" id="ARBA00022857"/>
    </source>
</evidence>
<evidence type="ECO:0000313" key="12">
    <source>
        <dbReference type="EMBL" id="CAI0381330.1"/>
    </source>
</evidence>
<dbReference type="Gene3D" id="3.30.360.10">
    <property type="entry name" value="Dihydrodipicolinate Reductase, domain 2"/>
    <property type="match status" value="1"/>
</dbReference>
<dbReference type="PROSITE" id="PS00069">
    <property type="entry name" value="G6P_DEHYDROGENASE"/>
    <property type="match status" value="1"/>
</dbReference>
<keyword evidence="13" id="KW-1185">Reference proteome</keyword>
<reference evidence="12" key="1">
    <citation type="submission" date="2022-08" db="EMBL/GenBank/DDBJ databases">
        <authorList>
            <person name="Gutierrez-Valencia J."/>
        </authorList>
    </citation>
    <scope>NUCLEOTIDE SEQUENCE</scope>
</reference>
<evidence type="ECO:0000256" key="5">
    <source>
        <dbReference type="ARBA" id="ARBA00023002"/>
    </source>
</evidence>
<dbReference type="InterPro" id="IPR022674">
    <property type="entry name" value="G6P_DH_NAD-bd"/>
</dbReference>
<dbReference type="EMBL" id="CAMGYJ010000002">
    <property type="protein sequence ID" value="CAI0381330.1"/>
    <property type="molecule type" value="Genomic_DNA"/>
</dbReference>
<proteinExistence type="inferred from homology"/>
<dbReference type="SUPFAM" id="SSF55347">
    <property type="entry name" value="Glyceraldehyde-3-phosphate dehydrogenase-like, C-terminal domain"/>
    <property type="match status" value="1"/>
</dbReference>